<name>A0ABP2GU51_9PAST</name>
<keyword evidence="9" id="KW-1185">Reference proteome</keyword>
<evidence type="ECO:0000256" key="2">
    <source>
        <dbReference type="ARBA" id="ARBA00005362"/>
    </source>
</evidence>
<dbReference type="InterPro" id="IPR019305">
    <property type="entry name" value="Uncharacterised_Smp"/>
</dbReference>
<keyword evidence="5 7" id="KW-1133">Transmembrane helix</keyword>
<gene>
    <name evidence="8" type="ORF">AM202_04452</name>
</gene>
<sequence length="234" mass="26371">MGDNTKELFIVHHFIDFMYISREKLTKSLLLAGILAVSVAVVSVILSGINQFKVGSQLASINQVSNLSHVLVRQQANLLSLMLIKNAKTEDLVETLDRFAKEDFVLDANLYAPSGVLLAQSQGSMPLKARFNSPNATQQIVEPIFAKEDLVGFLRVTFDAQYGQTTQSKVNQLFNQLYGELIILVLVGGLIASSIHYYLRRKVVHIHTPNKTTTIQSKTQTQRFHSRRRIFRRK</sequence>
<keyword evidence="4 7" id="KW-0812">Transmembrane</keyword>
<feature type="transmembrane region" description="Helical" evidence="7">
    <location>
        <begin position="177"/>
        <end position="199"/>
    </location>
</feature>
<evidence type="ECO:0000313" key="8">
    <source>
        <dbReference type="EMBL" id="EEV25444.1"/>
    </source>
</evidence>
<evidence type="ECO:0000256" key="4">
    <source>
        <dbReference type="ARBA" id="ARBA00022692"/>
    </source>
</evidence>
<comment type="caution">
    <text evidence="8">The sequence shown here is derived from an EMBL/GenBank/DDBJ whole genome shotgun (WGS) entry which is preliminary data.</text>
</comment>
<comment type="similarity">
    <text evidence="2">Belongs to the Smp family.</text>
</comment>
<dbReference type="Pfam" id="PF10144">
    <property type="entry name" value="SMP_2"/>
    <property type="match status" value="1"/>
</dbReference>
<evidence type="ECO:0000313" key="9">
    <source>
        <dbReference type="Proteomes" id="UP000003394"/>
    </source>
</evidence>
<dbReference type="EMBL" id="ACFT01000144">
    <property type="protein sequence ID" value="EEV25444.1"/>
    <property type="molecule type" value="Genomic_DNA"/>
</dbReference>
<proteinExistence type="inferred from homology"/>
<evidence type="ECO:0000256" key="1">
    <source>
        <dbReference type="ARBA" id="ARBA00004236"/>
    </source>
</evidence>
<organism evidence="8 9">
    <name type="scientific">Actinobacillus minor 202</name>
    <dbReference type="NCBI Taxonomy" id="591023"/>
    <lineage>
        <taxon>Bacteria</taxon>
        <taxon>Pseudomonadati</taxon>
        <taxon>Pseudomonadota</taxon>
        <taxon>Gammaproteobacteria</taxon>
        <taxon>Pasteurellales</taxon>
        <taxon>Pasteurellaceae</taxon>
        <taxon>Actinobacillus</taxon>
    </lineage>
</organism>
<comment type="subcellular location">
    <subcellularLocation>
        <location evidence="1">Cell membrane</location>
    </subcellularLocation>
</comment>
<keyword evidence="6 7" id="KW-0472">Membrane</keyword>
<protein>
    <submittedName>
        <fullName evidence="8">AphA-like protein</fullName>
    </submittedName>
</protein>
<evidence type="ECO:0000256" key="6">
    <source>
        <dbReference type="ARBA" id="ARBA00023136"/>
    </source>
</evidence>
<dbReference type="Proteomes" id="UP000003394">
    <property type="component" value="Unassembled WGS sequence"/>
</dbReference>
<accession>A0ABP2GU51</accession>
<feature type="transmembrane region" description="Helical" evidence="7">
    <location>
        <begin position="28"/>
        <end position="49"/>
    </location>
</feature>
<evidence type="ECO:0000256" key="3">
    <source>
        <dbReference type="ARBA" id="ARBA00022475"/>
    </source>
</evidence>
<keyword evidence="3" id="KW-1003">Cell membrane</keyword>
<evidence type="ECO:0000256" key="5">
    <source>
        <dbReference type="ARBA" id="ARBA00022989"/>
    </source>
</evidence>
<evidence type="ECO:0000256" key="7">
    <source>
        <dbReference type="SAM" id="Phobius"/>
    </source>
</evidence>
<reference evidence="8 9" key="1">
    <citation type="journal article" date="2010" name="Vet. Microbiol.">
        <title>Production of haemolysins by strains of the Actinobacillus minor/porcitonsillarum complex.</title>
        <authorList>
            <person name="Arya G."/>
            <person name="Niven D.F."/>
        </authorList>
    </citation>
    <scope>NUCLEOTIDE SEQUENCE [LARGE SCALE GENOMIC DNA]</scope>
    <source>
        <strain evidence="9">strain 202</strain>
    </source>
</reference>